<organism evidence="3 4">
    <name type="scientific">Papilio xuthus</name>
    <name type="common">Asian swallowtail butterfly</name>
    <dbReference type="NCBI Taxonomy" id="66420"/>
    <lineage>
        <taxon>Eukaryota</taxon>
        <taxon>Metazoa</taxon>
        <taxon>Ecdysozoa</taxon>
        <taxon>Arthropoda</taxon>
        <taxon>Hexapoda</taxon>
        <taxon>Insecta</taxon>
        <taxon>Pterygota</taxon>
        <taxon>Neoptera</taxon>
        <taxon>Endopterygota</taxon>
        <taxon>Lepidoptera</taxon>
        <taxon>Glossata</taxon>
        <taxon>Ditrysia</taxon>
        <taxon>Papilionoidea</taxon>
        <taxon>Papilionidae</taxon>
        <taxon>Papilioninae</taxon>
        <taxon>Papilio</taxon>
    </lineage>
</organism>
<keyword evidence="2" id="KW-0732">Signal</keyword>
<feature type="compositionally biased region" description="Basic and acidic residues" evidence="1">
    <location>
        <begin position="149"/>
        <end position="160"/>
    </location>
</feature>
<dbReference type="Pfam" id="PF16009">
    <property type="entry name" value="DUF4779"/>
    <property type="match status" value="1"/>
</dbReference>
<reference evidence="5" key="2">
    <citation type="submission" date="2025-04" db="UniProtKB">
        <authorList>
            <consortium name="RefSeq"/>
        </authorList>
    </citation>
    <scope>IDENTIFICATION</scope>
</reference>
<feature type="region of interest" description="Disordered" evidence="1">
    <location>
        <begin position="230"/>
        <end position="320"/>
    </location>
</feature>
<evidence type="ECO:0000313" key="3">
    <source>
        <dbReference type="EMBL" id="KPJ01300.1"/>
    </source>
</evidence>
<dbReference type="OrthoDB" id="6432502at2759"/>
<dbReference type="InterPro" id="IPR031959">
    <property type="entry name" value="DUF4779"/>
</dbReference>
<dbReference type="RefSeq" id="XP_013173449.1">
    <property type="nucleotide sequence ID" value="XM_013317995.1"/>
</dbReference>
<dbReference type="Proteomes" id="UP000053268">
    <property type="component" value="Unassembled WGS sequence"/>
</dbReference>
<evidence type="ECO:0000313" key="5">
    <source>
        <dbReference type="RefSeq" id="XP_013173449.1"/>
    </source>
</evidence>
<feature type="compositionally biased region" description="Basic and acidic residues" evidence="1">
    <location>
        <begin position="119"/>
        <end position="131"/>
    </location>
</feature>
<sequence length="320" mass="34454">MKTIAGFVFALASAAAVQVGFAPAATSYIYRSDNGGPGNLVQLGGHGYEQPQLFAPLPLAQPIKALEAYDLVPAPLPYIAAKPIAVLDAEDDEGSDEESAEYNGGHGIGYEKGAGNDYGEEHHAAHGEKGSKGFSTKGHHEKGQSGSYGKEHGEGFYEEGDGKKKIYHDEAGAHGKHYEAGKGYKGGDHGHKKHFSKGEEVTGYHKVFNKDEFKKDHDFYDVADKSGHFKKHGYENKHHGSEASGHKKGGQGESGYNKGDFGKGGYYAKGHVDDDHEGHSAEEGDESHYEHGEDYGKKGGTAEEKEYAYSDNGDDDDDKE</sequence>
<dbReference type="Proteomes" id="UP000694872">
    <property type="component" value="Unplaced"/>
</dbReference>
<keyword evidence="4" id="KW-1185">Reference proteome</keyword>
<evidence type="ECO:0000313" key="4">
    <source>
        <dbReference type="Proteomes" id="UP000053268"/>
    </source>
</evidence>
<dbReference type="GeneID" id="106122119"/>
<evidence type="ECO:0000256" key="1">
    <source>
        <dbReference type="SAM" id="MobiDB-lite"/>
    </source>
</evidence>
<feature type="chain" id="PRO_5044544880" evidence="2">
    <location>
        <begin position="17"/>
        <end position="320"/>
    </location>
</feature>
<feature type="compositionally biased region" description="Acidic residues" evidence="1">
    <location>
        <begin position="89"/>
        <end position="100"/>
    </location>
</feature>
<dbReference type="STRING" id="66420.A0A0N0P9X4"/>
<accession>A0A0N0P9X4</accession>
<dbReference type="KEGG" id="pxu:106122119"/>
<feature type="region of interest" description="Disordered" evidence="1">
    <location>
        <begin position="178"/>
        <end position="198"/>
    </location>
</feature>
<feature type="compositionally biased region" description="Basic and acidic residues" evidence="1">
    <location>
        <begin position="270"/>
        <end position="308"/>
    </location>
</feature>
<feature type="signal peptide" evidence="2">
    <location>
        <begin position="1"/>
        <end position="16"/>
    </location>
</feature>
<reference evidence="3 4" key="1">
    <citation type="journal article" date="2015" name="Nat. Commun.">
        <title>Outbred genome sequencing and CRISPR/Cas9 gene editing in butterflies.</title>
        <authorList>
            <person name="Li X."/>
            <person name="Fan D."/>
            <person name="Zhang W."/>
            <person name="Liu G."/>
            <person name="Zhang L."/>
            <person name="Zhao L."/>
            <person name="Fang X."/>
            <person name="Chen L."/>
            <person name="Dong Y."/>
            <person name="Chen Y."/>
            <person name="Ding Y."/>
            <person name="Zhao R."/>
            <person name="Feng M."/>
            <person name="Zhu Y."/>
            <person name="Feng Y."/>
            <person name="Jiang X."/>
            <person name="Zhu D."/>
            <person name="Xiang H."/>
            <person name="Feng X."/>
            <person name="Li S."/>
            <person name="Wang J."/>
            <person name="Zhang G."/>
            <person name="Kronforst M.R."/>
            <person name="Wang W."/>
        </authorList>
    </citation>
    <scope>NUCLEOTIDE SEQUENCE [LARGE SCALE GENOMIC DNA]</scope>
    <source>
        <strain evidence="3">Ya'a_city_454_Px</strain>
        <tissue evidence="3">Whole body</tissue>
    </source>
</reference>
<dbReference type="EMBL" id="KQ459356">
    <property type="protein sequence ID" value="KPJ01300.1"/>
    <property type="molecule type" value="Genomic_DNA"/>
</dbReference>
<name>A0A0N0P9X4_PAPXU</name>
<feature type="region of interest" description="Disordered" evidence="1">
    <location>
        <begin position="89"/>
        <end position="160"/>
    </location>
</feature>
<protein>
    <submittedName>
        <fullName evidence="5">Oleosin-B3-like</fullName>
    </submittedName>
</protein>
<gene>
    <name evidence="5" type="primary">LOC106122119</name>
    <name evidence="3" type="ORF">RR46_01435</name>
</gene>
<feature type="compositionally biased region" description="Basic and acidic residues" evidence="1">
    <location>
        <begin position="178"/>
        <end position="189"/>
    </location>
</feature>
<feature type="compositionally biased region" description="Basic and acidic residues" evidence="1">
    <location>
        <begin position="230"/>
        <end position="245"/>
    </location>
</feature>
<dbReference type="AlphaFoldDB" id="A0A0N0P9X4"/>
<evidence type="ECO:0000256" key="2">
    <source>
        <dbReference type="SAM" id="SignalP"/>
    </source>
</evidence>
<proteinExistence type="predicted"/>